<feature type="domain" description="L-Lysine epsilon oxidase N-terminal" evidence="2">
    <location>
        <begin position="12"/>
        <end position="227"/>
    </location>
</feature>
<protein>
    <recommendedName>
        <fullName evidence="6">L-lysine 6-oxidase</fullName>
    </recommendedName>
</protein>
<feature type="region of interest" description="Disordered" evidence="1">
    <location>
        <begin position="21"/>
        <end position="46"/>
    </location>
</feature>
<evidence type="ECO:0008006" key="6">
    <source>
        <dbReference type="Google" id="ProtNLM"/>
    </source>
</evidence>
<comment type="caution">
    <text evidence="4">The sequence shown here is derived from an EMBL/GenBank/DDBJ whole genome shotgun (WGS) entry which is preliminary data.</text>
</comment>
<dbReference type="EMBL" id="LMWU01000068">
    <property type="protein sequence ID" value="KUN57743.1"/>
    <property type="molecule type" value="Genomic_DNA"/>
</dbReference>
<organism evidence="4 5">
    <name type="scientific">Streptomyces canus</name>
    <dbReference type="NCBI Taxonomy" id="58343"/>
    <lineage>
        <taxon>Bacteria</taxon>
        <taxon>Bacillati</taxon>
        <taxon>Actinomycetota</taxon>
        <taxon>Actinomycetes</taxon>
        <taxon>Kitasatosporales</taxon>
        <taxon>Streptomycetaceae</taxon>
        <taxon>Streptomyces</taxon>
        <taxon>Streptomyces aurantiacus group</taxon>
    </lineage>
</organism>
<sequence length="542" mass="58493">MNLDDVARCEIHPTIGIARVGNSPDGFFNGPETPGVPPSPSGGFKDADGRIKRQAARFRMYGYDRAGTVLGELTSAEAQIVWTAELANAKGEWFKFAGRFHESTADSNRRNQHIDPTDPAARARLVIRPGPRSVTGPSQDGTDARFDTGTFLGTPVPLGELRTDEAGRLLVLGGFGTSASVKPANPLSHYANNDSWYDDTSDGTVSATVRLSPDGRQVPVTSARVVVAPPDYANGVPSVVTLYDVALEAARVSGGLPTPPEVSFTRDVYPLLARPVALAWVNKSARAMHGDPRRNFLTPARLARLSSNAPDDAVARQAVFKRLRKPGLVDDVSQANAGFMPVLSGDDGDAQPNRPRTWLALLPGQYARMQRWAAGDFLADWTGVPAPIPFEAIAPADQPHALVRAALETASGGGFFPGIEMTYIADQQSTWAAPFRLREDLVAGDVTKYMALPWQADFYMCMDHWWPASRPDEVLPEPAHDGLVQDAAAAAFQEWDRGIGDGENAEKGMNEMVEKWSTLGFVVGRPGPSGSPMLVETERNRP</sequence>
<dbReference type="InterPro" id="IPR041168">
    <property type="entry name" value="LodA_N"/>
</dbReference>
<evidence type="ECO:0000256" key="1">
    <source>
        <dbReference type="SAM" id="MobiDB-lite"/>
    </source>
</evidence>
<feature type="region of interest" description="Disordered" evidence="1">
    <location>
        <begin position="129"/>
        <end position="148"/>
    </location>
</feature>
<evidence type="ECO:0000313" key="5">
    <source>
        <dbReference type="Proteomes" id="UP000053669"/>
    </source>
</evidence>
<gene>
    <name evidence="4" type="ORF">AQJ46_45845</name>
</gene>
<evidence type="ECO:0000313" key="4">
    <source>
        <dbReference type="EMBL" id="KUN57743.1"/>
    </source>
</evidence>
<dbReference type="RefSeq" id="WP_059211303.1">
    <property type="nucleotide sequence ID" value="NZ_KQ948679.1"/>
</dbReference>
<dbReference type="STRING" id="58343.AQJ46_45845"/>
<dbReference type="AlphaFoldDB" id="A0A101RLU2"/>
<dbReference type="InterPro" id="IPR033798">
    <property type="entry name" value="LodA-like"/>
</dbReference>
<name>A0A101RLU2_9ACTN</name>
<feature type="domain" description="L-lysine epsilon oxidase C-terminal" evidence="3">
    <location>
        <begin position="346"/>
        <end position="473"/>
    </location>
</feature>
<dbReference type="CDD" id="cd14730">
    <property type="entry name" value="LodA_like"/>
    <property type="match status" value="1"/>
</dbReference>
<proteinExistence type="predicted"/>
<dbReference type="Pfam" id="PF17990">
    <property type="entry name" value="LodA_N"/>
    <property type="match status" value="1"/>
</dbReference>
<reference evidence="4 5" key="1">
    <citation type="submission" date="2015-10" db="EMBL/GenBank/DDBJ databases">
        <title>Draft genome sequence of Streptomyces canus DSM 40017, type strain for the species Streptomyces canus.</title>
        <authorList>
            <person name="Ruckert C."/>
            <person name="Winkler A."/>
            <person name="Kalinowski J."/>
            <person name="Kampfer P."/>
            <person name="Glaeser S."/>
        </authorList>
    </citation>
    <scope>NUCLEOTIDE SEQUENCE [LARGE SCALE GENOMIC DNA]</scope>
    <source>
        <strain evidence="4 5">DSM 40017</strain>
    </source>
</reference>
<dbReference type="Proteomes" id="UP000053669">
    <property type="component" value="Unassembled WGS sequence"/>
</dbReference>
<accession>A0A101RLU2</accession>
<evidence type="ECO:0000259" key="3">
    <source>
        <dbReference type="Pfam" id="PF18417"/>
    </source>
</evidence>
<dbReference type="Pfam" id="PF18417">
    <property type="entry name" value="LodA_C"/>
    <property type="match status" value="1"/>
</dbReference>
<evidence type="ECO:0000259" key="2">
    <source>
        <dbReference type="Pfam" id="PF17990"/>
    </source>
</evidence>
<dbReference type="InterPro" id="IPR041173">
    <property type="entry name" value="LodA_C"/>
</dbReference>